<feature type="region of interest" description="Disordered" evidence="1">
    <location>
        <begin position="99"/>
        <end position="130"/>
    </location>
</feature>
<evidence type="ECO:0000256" key="1">
    <source>
        <dbReference type="SAM" id="MobiDB-lite"/>
    </source>
</evidence>
<dbReference type="AlphaFoldDB" id="A0AAQ3PDF7"/>
<name>A0AAQ3PDF7_VIGMU</name>
<dbReference type="EMBL" id="CP144700">
    <property type="protein sequence ID" value="WVZ24907.1"/>
    <property type="molecule type" value="Genomic_DNA"/>
</dbReference>
<keyword evidence="3" id="KW-1185">Reference proteome</keyword>
<evidence type="ECO:0000313" key="2">
    <source>
        <dbReference type="EMBL" id="WVZ24907.1"/>
    </source>
</evidence>
<proteinExistence type="predicted"/>
<accession>A0AAQ3PDF7</accession>
<dbReference type="PANTHER" id="PTHR34222">
    <property type="entry name" value="GAG_PRE-INTEGRS DOMAIN-CONTAINING PROTEIN"/>
    <property type="match status" value="1"/>
</dbReference>
<reference evidence="2 3" key="1">
    <citation type="journal article" date="2023" name="Life. Sci Alliance">
        <title>Evolutionary insights into 3D genome organization and epigenetic landscape of Vigna mungo.</title>
        <authorList>
            <person name="Junaid A."/>
            <person name="Singh B."/>
            <person name="Bhatia S."/>
        </authorList>
    </citation>
    <scope>NUCLEOTIDE SEQUENCE [LARGE SCALE GENOMIC DNA]</scope>
    <source>
        <strain evidence="2">Urdbean</strain>
    </source>
</reference>
<organism evidence="2 3">
    <name type="scientific">Vigna mungo</name>
    <name type="common">Black gram</name>
    <name type="synonym">Phaseolus mungo</name>
    <dbReference type="NCBI Taxonomy" id="3915"/>
    <lineage>
        <taxon>Eukaryota</taxon>
        <taxon>Viridiplantae</taxon>
        <taxon>Streptophyta</taxon>
        <taxon>Embryophyta</taxon>
        <taxon>Tracheophyta</taxon>
        <taxon>Spermatophyta</taxon>
        <taxon>Magnoliopsida</taxon>
        <taxon>eudicotyledons</taxon>
        <taxon>Gunneridae</taxon>
        <taxon>Pentapetalae</taxon>
        <taxon>rosids</taxon>
        <taxon>fabids</taxon>
        <taxon>Fabales</taxon>
        <taxon>Fabaceae</taxon>
        <taxon>Papilionoideae</taxon>
        <taxon>50 kb inversion clade</taxon>
        <taxon>NPAAA clade</taxon>
        <taxon>indigoferoid/millettioid clade</taxon>
        <taxon>Phaseoleae</taxon>
        <taxon>Vigna</taxon>
    </lineage>
</organism>
<protein>
    <recommendedName>
        <fullName evidence="4">GAG-pre-integrase domain-containing protein</fullName>
    </recommendedName>
</protein>
<gene>
    <name evidence="2" type="ORF">V8G54_003451</name>
</gene>
<evidence type="ECO:0000313" key="3">
    <source>
        <dbReference type="Proteomes" id="UP001374535"/>
    </source>
</evidence>
<sequence>MGLDETVYATVRSNLLAQDPLPTLNKVYSTLVKEERIHTVTRGKDEKGEVMAFVVQGGSRYKDKNGGKEKIGTCIHCNRPGHDSESCFQIIDYPEWWGERPHGQSKGNGRGKPGQHYAGSSGKGREGTAKAHATQATMLGIGGNGDGSNTTHNAINGLTVSKLINQTNCTVRFTDKSCVTQDRISRMVIGAGEQREGLYYLDRKVTVAAMKTMNDMTLDLWHKRLGHASFRVLGMIPHVKSSNQFPYVMDQLPISCDDSNQTSLVVSFSSQDMATTPPVDIVSDGRTINIDSTATTTVAQQQIEQRSTDLTQQGDIASEGETTNTDSIETLGRGHHVKFPSTKLRDFVTNTIFQISPSTCSTTPSCSSGTPYPLANYEKFFHKVAHRVASAASCTTSCSFEICTSRRLLPTALQVVVLI</sequence>
<dbReference type="PANTHER" id="PTHR34222:SF28">
    <property type="entry name" value="CCHC-TYPE DOMAIN-CONTAINING PROTEIN"/>
    <property type="match status" value="1"/>
</dbReference>
<evidence type="ECO:0008006" key="4">
    <source>
        <dbReference type="Google" id="ProtNLM"/>
    </source>
</evidence>
<dbReference type="Proteomes" id="UP001374535">
    <property type="component" value="Chromosome 1"/>
</dbReference>